<keyword evidence="3" id="KW-1185">Reference proteome</keyword>
<gene>
    <name evidence="2" type="ORF">EGN73_19285</name>
</gene>
<dbReference type="InterPro" id="IPR051614">
    <property type="entry name" value="UPF0045_domain"/>
</dbReference>
<dbReference type="AlphaFoldDB" id="A0A951J3L5"/>
<dbReference type="GO" id="GO:0005829">
    <property type="term" value="C:cytosol"/>
    <property type="evidence" value="ECO:0007669"/>
    <property type="project" value="TreeGrafter"/>
</dbReference>
<dbReference type="InterPro" id="IPR002767">
    <property type="entry name" value="Thiamine_BP"/>
</dbReference>
<dbReference type="Pfam" id="PF01910">
    <property type="entry name" value="Thiamine_BP"/>
    <property type="match status" value="1"/>
</dbReference>
<evidence type="ECO:0000313" key="3">
    <source>
        <dbReference type="Proteomes" id="UP000727490"/>
    </source>
</evidence>
<evidence type="ECO:0000259" key="1">
    <source>
        <dbReference type="Pfam" id="PF01910"/>
    </source>
</evidence>
<reference evidence="2 3" key="1">
    <citation type="journal article" date="2020" name="Syst. Appl. Microbiol.">
        <title>Arthrospiribacter ruber gen. nov., sp. nov., a novel bacterium isolated from Arthrospira cultures.</title>
        <authorList>
            <person name="Waleron M."/>
            <person name="Misztak A."/>
            <person name="Waleron M.M."/>
            <person name="Furmaniak M."/>
            <person name="Mrozik A."/>
            <person name="Waleron K."/>
        </authorList>
    </citation>
    <scope>NUCLEOTIDE SEQUENCE [LARGE SCALE GENOMIC DNA]</scope>
    <source>
        <strain evidence="2 3">DPMB0001</strain>
    </source>
</reference>
<dbReference type="PANTHER" id="PTHR33777">
    <property type="entry name" value="UPF0045 PROTEIN ECM15"/>
    <property type="match status" value="1"/>
</dbReference>
<accession>A0A951J3L5</accession>
<protein>
    <submittedName>
        <fullName evidence="2">Thiamine-binding protein</fullName>
    </submittedName>
</protein>
<dbReference type="RefSeq" id="WP_219293394.1">
    <property type="nucleotide sequence ID" value="NZ_RPHB01000010.1"/>
</dbReference>
<proteinExistence type="predicted"/>
<evidence type="ECO:0000313" key="2">
    <source>
        <dbReference type="EMBL" id="MBW3469943.1"/>
    </source>
</evidence>
<dbReference type="Proteomes" id="UP000727490">
    <property type="component" value="Unassembled WGS sequence"/>
</dbReference>
<dbReference type="PANTHER" id="PTHR33777:SF1">
    <property type="entry name" value="UPF0045 PROTEIN ECM15"/>
    <property type="match status" value="1"/>
</dbReference>
<sequence length="99" mass="11214">MSDKIINLGIQIIPKSKTLDAYTLVDKAIEIIQRSGVKHVVTPFETVMEGPQEKLMEIARNAQDAVLAAGADEVLVYYRMQIRNHEDVRIEDKIGKYTK</sequence>
<name>A0A951J3L5_9BACT</name>
<dbReference type="EMBL" id="RPHB01000010">
    <property type="protein sequence ID" value="MBW3469943.1"/>
    <property type="molecule type" value="Genomic_DNA"/>
</dbReference>
<feature type="domain" description="Thiamine-binding protein" evidence="1">
    <location>
        <begin position="10"/>
        <end position="97"/>
    </location>
</feature>
<organism evidence="2 3">
    <name type="scientific">Arthrospiribacter ruber</name>
    <dbReference type="NCBI Taxonomy" id="2487934"/>
    <lineage>
        <taxon>Bacteria</taxon>
        <taxon>Pseudomonadati</taxon>
        <taxon>Bacteroidota</taxon>
        <taxon>Cytophagia</taxon>
        <taxon>Cytophagales</taxon>
        <taxon>Cyclobacteriaceae</taxon>
        <taxon>Arthrospiribacter</taxon>
    </lineage>
</organism>
<comment type="caution">
    <text evidence="2">The sequence shown here is derived from an EMBL/GenBank/DDBJ whole genome shotgun (WGS) entry which is preliminary data.</text>
</comment>